<organism evidence="2">
    <name type="scientific">Micromonas pusilla (strain CCMP1545)</name>
    <name type="common">Picoplanktonic green alga</name>
    <dbReference type="NCBI Taxonomy" id="564608"/>
    <lineage>
        <taxon>Eukaryota</taxon>
        <taxon>Viridiplantae</taxon>
        <taxon>Chlorophyta</taxon>
        <taxon>Mamiellophyceae</taxon>
        <taxon>Mamiellales</taxon>
        <taxon>Mamiellaceae</taxon>
        <taxon>Micromonas</taxon>
    </lineage>
</organism>
<dbReference type="GeneID" id="9685520"/>
<dbReference type="RefSeq" id="XP_003060082.1">
    <property type="nucleotide sequence ID" value="XM_003060036.1"/>
</dbReference>
<proteinExistence type="predicted"/>
<keyword evidence="2" id="KW-1185">Reference proteome</keyword>
<reference evidence="1 2" key="1">
    <citation type="journal article" date="2009" name="Science">
        <title>Green evolution and dynamic adaptations revealed by genomes of the marine picoeukaryotes Micromonas.</title>
        <authorList>
            <person name="Worden A.Z."/>
            <person name="Lee J.H."/>
            <person name="Mock T."/>
            <person name="Rouze P."/>
            <person name="Simmons M.P."/>
            <person name="Aerts A.L."/>
            <person name="Allen A.E."/>
            <person name="Cuvelier M.L."/>
            <person name="Derelle E."/>
            <person name="Everett M.V."/>
            <person name="Foulon E."/>
            <person name="Grimwood J."/>
            <person name="Gundlach H."/>
            <person name="Henrissat B."/>
            <person name="Napoli C."/>
            <person name="McDonald S.M."/>
            <person name="Parker M.S."/>
            <person name="Rombauts S."/>
            <person name="Salamov A."/>
            <person name="Von Dassow P."/>
            <person name="Badger J.H."/>
            <person name="Coutinho P.M."/>
            <person name="Demir E."/>
            <person name="Dubchak I."/>
            <person name="Gentemann C."/>
            <person name="Eikrem W."/>
            <person name="Gready J.E."/>
            <person name="John U."/>
            <person name="Lanier W."/>
            <person name="Lindquist E.A."/>
            <person name="Lucas S."/>
            <person name="Mayer K.F."/>
            <person name="Moreau H."/>
            <person name="Not F."/>
            <person name="Otillar R."/>
            <person name="Panaud O."/>
            <person name="Pangilinan J."/>
            <person name="Paulsen I."/>
            <person name="Piegu B."/>
            <person name="Poliakov A."/>
            <person name="Robbens S."/>
            <person name="Schmutz J."/>
            <person name="Toulza E."/>
            <person name="Wyss T."/>
            <person name="Zelensky A."/>
            <person name="Zhou K."/>
            <person name="Armbrust E.V."/>
            <person name="Bhattacharya D."/>
            <person name="Goodenough U.W."/>
            <person name="Van de Peer Y."/>
            <person name="Grigoriev I.V."/>
        </authorList>
    </citation>
    <scope>NUCLEOTIDE SEQUENCE [LARGE SCALE GENOMIC DNA]</scope>
    <source>
        <strain evidence="1 2">CCMP1545</strain>
    </source>
</reference>
<dbReference type="Proteomes" id="UP000001876">
    <property type="component" value="Unassembled WGS sequence"/>
</dbReference>
<dbReference type="AlphaFoldDB" id="C1MVQ6"/>
<gene>
    <name evidence="1" type="ORF">MICPUCDRAFT_59467</name>
</gene>
<name>C1MVQ6_MICPC</name>
<sequence>MEEIASFAHPCVCCRARGCVQSERSARQPNADWFRVLRGSKRVALFSRTGMAWQ</sequence>
<dbReference type="EMBL" id="GG663741">
    <property type="protein sequence ID" value="EEH56034.1"/>
    <property type="molecule type" value="Genomic_DNA"/>
</dbReference>
<protein>
    <submittedName>
        <fullName evidence="1">Predicted protein</fullName>
    </submittedName>
</protein>
<accession>C1MVQ6</accession>
<evidence type="ECO:0000313" key="2">
    <source>
        <dbReference type="Proteomes" id="UP000001876"/>
    </source>
</evidence>
<dbReference type="KEGG" id="mpp:MICPUCDRAFT_59467"/>
<evidence type="ECO:0000313" key="1">
    <source>
        <dbReference type="EMBL" id="EEH56034.1"/>
    </source>
</evidence>